<feature type="active site" evidence="9">
    <location>
        <position position="177"/>
    </location>
</feature>
<dbReference type="PIRSF" id="PIRSF010376">
    <property type="entry name" value="IspE"/>
    <property type="match status" value="1"/>
</dbReference>
<dbReference type="NCBIfam" id="NF002870">
    <property type="entry name" value="PRK03188.1"/>
    <property type="match status" value="1"/>
</dbReference>
<evidence type="ECO:0000259" key="11">
    <source>
        <dbReference type="Pfam" id="PF00288"/>
    </source>
</evidence>
<dbReference type="GO" id="GO:0016114">
    <property type="term" value="P:terpenoid biosynthetic process"/>
    <property type="evidence" value="ECO:0007669"/>
    <property type="project" value="UniProtKB-UniRule"/>
</dbReference>
<evidence type="ECO:0000256" key="1">
    <source>
        <dbReference type="ARBA" id="ARBA00009684"/>
    </source>
</evidence>
<evidence type="ECO:0000256" key="5">
    <source>
        <dbReference type="ARBA" id="ARBA00022741"/>
    </source>
</evidence>
<organism evidence="13 14">
    <name type="scientific">Pseudokineococcus lusitanus</name>
    <dbReference type="NCBI Taxonomy" id="763993"/>
    <lineage>
        <taxon>Bacteria</taxon>
        <taxon>Bacillati</taxon>
        <taxon>Actinomycetota</taxon>
        <taxon>Actinomycetes</taxon>
        <taxon>Kineosporiales</taxon>
        <taxon>Kineosporiaceae</taxon>
        <taxon>Pseudokineococcus</taxon>
    </lineage>
</organism>
<feature type="active site" evidence="9">
    <location>
        <position position="50"/>
    </location>
</feature>
<feature type="binding site" evidence="9">
    <location>
        <begin position="135"/>
        <end position="145"/>
    </location>
    <ligand>
        <name>ATP</name>
        <dbReference type="ChEBI" id="CHEBI:30616"/>
    </ligand>
</feature>
<dbReference type="PANTHER" id="PTHR43527:SF2">
    <property type="entry name" value="4-DIPHOSPHOCYTIDYL-2-C-METHYL-D-ERYTHRITOL KINASE, CHLOROPLASTIC"/>
    <property type="match status" value="1"/>
</dbReference>
<feature type="domain" description="GHMP kinase C-terminal" evidence="12">
    <location>
        <begin position="248"/>
        <end position="323"/>
    </location>
</feature>
<evidence type="ECO:0000256" key="8">
    <source>
        <dbReference type="ARBA" id="ARBA00032554"/>
    </source>
</evidence>
<dbReference type="UniPathway" id="UPA00056">
    <property type="reaction ID" value="UER00094"/>
</dbReference>
<comment type="pathway">
    <text evidence="9">Isoprenoid biosynthesis; isopentenyl diphosphate biosynthesis via DXP pathway; isopentenyl diphosphate from 1-deoxy-D-xylulose 5-phosphate: step 3/6.</text>
</comment>
<evidence type="ECO:0000313" key="13">
    <source>
        <dbReference type="EMBL" id="ROP42969.1"/>
    </source>
</evidence>
<keyword evidence="6 9" id="KW-0418">Kinase</keyword>
<name>A0A3N1HKH8_9ACTN</name>
<evidence type="ECO:0000313" key="14">
    <source>
        <dbReference type="Proteomes" id="UP000276232"/>
    </source>
</evidence>
<dbReference type="Gene3D" id="3.30.230.10">
    <property type="match status" value="1"/>
</dbReference>
<dbReference type="SUPFAM" id="SSF54211">
    <property type="entry name" value="Ribosomal protein S5 domain 2-like"/>
    <property type="match status" value="1"/>
</dbReference>
<dbReference type="GO" id="GO:0005524">
    <property type="term" value="F:ATP binding"/>
    <property type="evidence" value="ECO:0007669"/>
    <property type="project" value="UniProtKB-UniRule"/>
</dbReference>
<comment type="caution">
    <text evidence="13">The sequence shown here is derived from an EMBL/GenBank/DDBJ whole genome shotgun (WGS) entry which is preliminary data.</text>
</comment>
<keyword evidence="5 9" id="KW-0547">Nucleotide-binding</keyword>
<dbReference type="InterPro" id="IPR020568">
    <property type="entry name" value="Ribosomal_Su5_D2-typ_SF"/>
</dbReference>
<keyword evidence="7 9" id="KW-0067">ATP-binding</keyword>
<dbReference type="InterPro" id="IPR036554">
    <property type="entry name" value="GHMP_kinase_C_sf"/>
</dbReference>
<dbReference type="EC" id="2.7.1.148" evidence="2 9"/>
<gene>
    <name evidence="9" type="primary">ispE</name>
    <name evidence="13" type="ORF">EDC03_2261</name>
</gene>
<dbReference type="InParanoid" id="A0A3N1HKH8"/>
<evidence type="ECO:0000256" key="2">
    <source>
        <dbReference type="ARBA" id="ARBA00012052"/>
    </source>
</evidence>
<evidence type="ECO:0000256" key="6">
    <source>
        <dbReference type="ARBA" id="ARBA00022777"/>
    </source>
</evidence>
<protein>
    <recommendedName>
        <fullName evidence="3 9">4-diphosphocytidyl-2-C-methyl-D-erythritol kinase</fullName>
        <shortName evidence="9">CMK</shortName>
        <ecNumber evidence="2 9">2.7.1.148</ecNumber>
    </recommendedName>
    <alternativeName>
        <fullName evidence="8 9">4-(cytidine-5'-diphospho)-2-C-methyl-D-erythritol kinase</fullName>
    </alternativeName>
</protein>
<evidence type="ECO:0000259" key="12">
    <source>
        <dbReference type="Pfam" id="PF08544"/>
    </source>
</evidence>
<dbReference type="Proteomes" id="UP000276232">
    <property type="component" value="Unassembled WGS sequence"/>
</dbReference>
<dbReference type="EMBL" id="RJKN01000005">
    <property type="protein sequence ID" value="ROP42969.1"/>
    <property type="molecule type" value="Genomic_DNA"/>
</dbReference>
<comment type="catalytic activity">
    <reaction evidence="9">
        <text>4-CDP-2-C-methyl-D-erythritol + ATP = 4-CDP-2-C-methyl-D-erythritol 2-phosphate + ADP + H(+)</text>
        <dbReference type="Rhea" id="RHEA:18437"/>
        <dbReference type="ChEBI" id="CHEBI:15378"/>
        <dbReference type="ChEBI" id="CHEBI:30616"/>
        <dbReference type="ChEBI" id="CHEBI:57823"/>
        <dbReference type="ChEBI" id="CHEBI:57919"/>
        <dbReference type="ChEBI" id="CHEBI:456216"/>
        <dbReference type="EC" id="2.7.1.148"/>
    </reaction>
</comment>
<comment type="similarity">
    <text evidence="1 9">Belongs to the GHMP kinase family. IspE subfamily.</text>
</comment>
<dbReference type="NCBIfam" id="TIGR00154">
    <property type="entry name" value="ispE"/>
    <property type="match status" value="1"/>
</dbReference>
<dbReference type="Pfam" id="PF00288">
    <property type="entry name" value="GHMP_kinases_N"/>
    <property type="match status" value="1"/>
</dbReference>
<dbReference type="PANTHER" id="PTHR43527">
    <property type="entry name" value="4-DIPHOSPHOCYTIDYL-2-C-METHYL-D-ERYTHRITOL KINASE, CHLOROPLASTIC"/>
    <property type="match status" value="1"/>
</dbReference>
<feature type="domain" description="GHMP kinase N-terminal" evidence="11">
    <location>
        <begin position="107"/>
        <end position="185"/>
    </location>
</feature>
<keyword evidence="14" id="KW-1185">Reference proteome</keyword>
<evidence type="ECO:0000256" key="10">
    <source>
        <dbReference type="SAM" id="MobiDB-lite"/>
    </source>
</evidence>
<dbReference type="HAMAP" id="MF_00061">
    <property type="entry name" value="IspE"/>
    <property type="match status" value="1"/>
</dbReference>
<dbReference type="InterPro" id="IPR013750">
    <property type="entry name" value="GHMP_kinase_C_dom"/>
</dbReference>
<dbReference type="Gene3D" id="3.30.70.890">
    <property type="entry name" value="GHMP kinase, C-terminal domain"/>
    <property type="match status" value="1"/>
</dbReference>
<keyword evidence="4 9" id="KW-0808">Transferase</keyword>
<evidence type="ECO:0000256" key="3">
    <source>
        <dbReference type="ARBA" id="ARBA00017473"/>
    </source>
</evidence>
<dbReference type="SUPFAM" id="SSF55060">
    <property type="entry name" value="GHMP Kinase, C-terminal domain"/>
    <property type="match status" value="1"/>
</dbReference>
<accession>A0A3N1HKH8</accession>
<dbReference type="RefSeq" id="WP_241967152.1">
    <property type="nucleotide sequence ID" value="NZ_RJKN01000005.1"/>
</dbReference>
<keyword evidence="9" id="KW-0414">Isoprene biosynthesis</keyword>
<dbReference type="GO" id="GO:0019288">
    <property type="term" value="P:isopentenyl diphosphate biosynthetic process, methylerythritol 4-phosphate pathway"/>
    <property type="evidence" value="ECO:0007669"/>
    <property type="project" value="UniProtKB-UniRule"/>
</dbReference>
<evidence type="ECO:0000256" key="9">
    <source>
        <dbReference type="HAMAP-Rule" id="MF_00061"/>
    </source>
</evidence>
<evidence type="ECO:0000256" key="7">
    <source>
        <dbReference type="ARBA" id="ARBA00022840"/>
    </source>
</evidence>
<evidence type="ECO:0000256" key="4">
    <source>
        <dbReference type="ARBA" id="ARBA00022679"/>
    </source>
</evidence>
<dbReference type="InterPro" id="IPR006204">
    <property type="entry name" value="GHMP_kinase_N_dom"/>
</dbReference>
<reference evidence="13 14" key="1">
    <citation type="journal article" date="2015" name="Stand. Genomic Sci.">
        <title>Genomic Encyclopedia of Bacterial and Archaeal Type Strains, Phase III: the genomes of soil and plant-associated and newly described type strains.</title>
        <authorList>
            <person name="Whitman W.B."/>
            <person name="Woyke T."/>
            <person name="Klenk H.P."/>
            <person name="Zhou Y."/>
            <person name="Lilburn T.G."/>
            <person name="Beck B.J."/>
            <person name="De Vos P."/>
            <person name="Vandamme P."/>
            <person name="Eisen J.A."/>
            <person name="Garrity G."/>
            <person name="Hugenholtz P."/>
            <person name="Kyrpides N.C."/>
        </authorList>
    </citation>
    <scope>NUCLEOTIDE SEQUENCE [LARGE SCALE GENOMIC DNA]</scope>
    <source>
        <strain evidence="13 14">CECT 7306</strain>
    </source>
</reference>
<feature type="region of interest" description="Disordered" evidence="10">
    <location>
        <begin position="1"/>
        <end position="46"/>
    </location>
</feature>
<dbReference type="GO" id="GO:0050515">
    <property type="term" value="F:4-(cytidine 5'-diphospho)-2-C-methyl-D-erythritol kinase activity"/>
    <property type="evidence" value="ECO:0007669"/>
    <property type="project" value="UniProtKB-UniRule"/>
</dbReference>
<dbReference type="InterPro" id="IPR014721">
    <property type="entry name" value="Ribsml_uS5_D2-typ_fold_subgr"/>
</dbReference>
<sequence length="345" mass="34277">MGDGLRVLPGGEPDDGGDPAGAGPAEVVDGDDRPRRVPPGTPVTARAPGKVNLALRVGGLRPDRSHELVTVFEAVALHEDVRAVPCARLECAVAGEGAEGLPTDERNLAVRAALLLAERAGVPPRVRLEITKQVPVAGGMAGGSADAAAALVACDALWGTGLGRDDLLALGAELGADVPFALVGGTAVGTGRGERVVPALARGTRSWVLALAGQGLSTPAVFGELDRQRAAAGDGDPAVGEEDVRDLLVALAAGDPAAVGAALVNDLEAPALSLAPALARTLEVGREAGALAALVSGSGPTTAFLVADREQGLDVAVALTASGAAADVRRVHGPAPGARLVDVAR</sequence>
<dbReference type="FunCoup" id="A0A3N1HKH8">
    <property type="interactions" value="156"/>
</dbReference>
<proteinExistence type="inferred from homology"/>
<dbReference type="InterPro" id="IPR004424">
    <property type="entry name" value="IspE"/>
</dbReference>
<comment type="function">
    <text evidence="9">Catalyzes the phosphorylation of the position 2 hydroxy group of 4-diphosphocytidyl-2C-methyl-D-erythritol.</text>
</comment>
<dbReference type="AlphaFoldDB" id="A0A3N1HKH8"/>
<dbReference type="Pfam" id="PF08544">
    <property type="entry name" value="GHMP_kinases_C"/>
    <property type="match status" value="1"/>
</dbReference>